<evidence type="ECO:0000313" key="16">
    <source>
        <dbReference type="Proteomes" id="UP000030588"/>
    </source>
</evidence>
<feature type="transmembrane region" description="Helical" evidence="13">
    <location>
        <begin position="351"/>
        <end position="369"/>
    </location>
</feature>
<keyword evidence="5" id="KW-0813">Transport</keyword>
<comment type="similarity">
    <text evidence="3">Belongs to the multi antimicrobial extrusion (MATE) (TC 2.A.66.1) family.</text>
</comment>
<feature type="transmembrane region" description="Helical" evidence="13">
    <location>
        <begin position="14"/>
        <end position="34"/>
    </location>
</feature>
<dbReference type="RefSeq" id="WP_035353748.1">
    <property type="nucleotide sequence ID" value="NZ_JAAIWK010000009.1"/>
</dbReference>
<dbReference type="STRING" id="363870.NG54_05295"/>
<dbReference type="GO" id="GO:0015297">
    <property type="term" value="F:antiporter activity"/>
    <property type="evidence" value="ECO:0007669"/>
    <property type="project" value="UniProtKB-KW"/>
</dbReference>
<dbReference type="AlphaFoldDB" id="A0A0A6Y168"/>
<evidence type="ECO:0000256" key="2">
    <source>
        <dbReference type="ARBA" id="ARBA00004651"/>
    </source>
</evidence>
<feature type="transmembrane region" description="Helical" evidence="13">
    <location>
        <begin position="54"/>
        <end position="76"/>
    </location>
</feature>
<dbReference type="CDD" id="cd13131">
    <property type="entry name" value="MATE_NorM_like"/>
    <property type="match status" value="1"/>
</dbReference>
<gene>
    <name evidence="15" type="ORF">G4D61_07750</name>
    <name evidence="14" type="ORF">NG54_05295</name>
</gene>
<evidence type="ECO:0000313" key="15">
    <source>
        <dbReference type="EMBL" id="NEY19860.1"/>
    </source>
</evidence>
<sequence>MIETNTLLAKYKQLFILFIPILITQVAMYAMNFFDTTMSGHFSKQDLAGVAIGSSLWFPISTGFGTVLQALTPITAQLMGAKKEKDISFILIQGFYVAFSIAAIIIIVGDLLLKPILHMMQLDPYVEIVAKHYLWALAIGIIPLFIYNVCRSFIDALGMTKISMIITLLSLPLNILLNYLFIFGNFGFPRLGGAGAGFATGITYWIIMMIAICVIHNMKPFSQLYIFRAFYRVSLVKWKEIFSLGVPMGLSTFFEASIFSVVTLFMSKFGTNTIAAHQAAMNFESLLYMLPLSISIAMTITVGYEVGAKRYKDARAYSHIGIFIAILFATVTGMLLFIYRNSVASIYSEDPRVIALTSHFLLYAIFFQWSDAIQAPVQGALRGYKDVHITTIMTFISYWIIGLPLGFMLDAITALGPFAYWIGLISGLGVGAITLFSRLFHIQRKKAINRKKASLA</sequence>
<feature type="transmembrane region" description="Helical" evidence="13">
    <location>
        <begin position="241"/>
        <end position="266"/>
    </location>
</feature>
<evidence type="ECO:0000256" key="8">
    <source>
        <dbReference type="ARBA" id="ARBA00022692"/>
    </source>
</evidence>
<dbReference type="OrthoDB" id="9780160at2"/>
<keyword evidence="10" id="KW-0406">Ion transport</keyword>
<dbReference type="EMBL" id="JAAIWK010000009">
    <property type="protein sequence ID" value="NEY19860.1"/>
    <property type="molecule type" value="Genomic_DNA"/>
</dbReference>
<dbReference type="Pfam" id="PF01554">
    <property type="entry name" value="MatE"/>
    <property type="match status" value="2"/>
</dbReference>
<feature type="transmembrane region" description="Helical" evidence="13">
    <location>
        <begin position="162"/>
        <end position="182"/>
    </location>
</feature>
<evidence type="ECO:0000313" key="17">
    <source>
        <dbReference type="Proteomes" id="UP000476934"/>
    </source>
</evidence>
<protein>
    <recommendedName>
        <fullName evidence="4">Probable multidrug resistance protein NorM</fullName>
    </recommendedName>
    <alternativeName>
        <fullName evidence="12">Multidrug-efflux transporter</fullName>
    </alternativeName>
</protein>
<evidence type="ECO:0000256" key="10">
    <source>
        <dbReference type="ARBA" id="ARBA00023065"/>
    </source>
</evidence>
<evidence type="ECO:0000256" key="1">
    <source>
        <dbReference type="ARBA" id="ARBA00003408"/>
    </source>
</evidence>
<accession>A0A0A6Y168</accession>
<dbReference type="PANTHER" id="PTHR43298">
    <property type="entry name" value="MULTIDRUG RESISTANCE PROTEIN NORM-RELATED"/>
    <property type="match status" value="1"/>
</dbReference>
<dbReference type="NCBIfam" id="TIGR00797">
    <property type="entry name" value="matE"/>
    <property type="match status" value="1"/>
</dbReference>
<feature type="transmembrane region" description="Helical" evidence="13">
    <location>
        <begin position="389"/>
        <end position="412"/>
    </location>
</feature>
<feature type="transmembrane region" description="Helical" evidence="13">
    <location>
        <begin position="202"/>
        <end position="221"/>
    </location>
</feature>
<feature type="transmembrane region" description="Helical" evidence="13">
    <location>
        <begin position="418"/>
        <end position="440"/>
    </location>
</feature>
<reference evidence="15 17" key="2">
    <citation type="submission" date="2020-02" db="EMBL/GenBank/DDBJ databases">
        <authorList>
            <person name="Feng H."/>
        </authorList>
    </citation>
    <scope>NUCLEOTIDE SEQUENCE [LARGE SCALE GENOMIC DNA]</scope>
    <source>
        <strain evidence="15 17">Gsoil 114</strain>
    </source>
</reference>
<dbReference type="GO" id="GO:0005886">
    <property type="term" value="C:plasma membrane"/>
    <property type="evidence" value="ECO:0007669"/>
    <property type="project" value="UniProtKB-SubCell"/>
</dbReference>
<dbReference type="GO" id="GO:0042910">
    <property type="term" value="F:xenobiotic transmembrane transporter activity"/>
    <property type="evidence" value="ECO:0007669"/>
    <property type="project" value="InterPro"/>
</dbReference>
<dbReference type="EMBL" id="JRUN01000011">
    <property type="protein sequence ID" value="KHD86042.1"/>
    <property type="molecule type" value="Genomic_DNA"/>
</dbReference>
<feature type="transmembrane region" description="Helical" evidence="13">
    <location>
        <begin position="133"/>
        <end position="150"/>
    </location>
</feature>
<dbReference type="Proteomes" id="UP000030588">
    <property type="component" value="Unassembled WGS sequence"/>
</dbReference>
<comment type="subcellular location">
    <subcellularLocation>
        <location evidence="2">Cell membrane</location>
        <topology evidence="2">Multi-pass membrane protein</topology>
    </subcellularLocation>
</comment>
<keyword evidence="6" id="KW-0050">Antiport</keyword>
<evidence type="ECO:0000256" key="13">
    <source>
        <dbReference type="SAM" id="Phobius"/>
    </source>
</evidence>
<keyword evidence="9 13" id="KW-1133">Transmembrane helix</keyword>
<comment type="caution">
    <text evidence="14">The sequence shown here is derived from an EMBL/GenBank/DDBJ whole genome shotgun (WGS) entry which is preliminary data.</text>
</comment>
<evidence type="ECO:0000256" key="4">
    <source>
        <dbReference type="ARBA" id="ARBA00020268"/>
    </source>
</evidence>
<dbReference type="InterPro" id="IPR048279">
    <property type="entry name" value="MdtK-like"/>
</dbReference>
<reference evidence="14 16" key="1">
    <citation type="submission" date="2014-10" db="EMBL/GenBank/DDBJ databases">
        <title>Draft genome of phytase producing Bacillus ginsengihumi strain M2.11.</title>
        <authorList>
            <person name="Toymentseva A."/>
            <person name="Boulygina E.A."/>
            <person name="Kazakov S.V."/>
            <person name="Kayumov I."/>
            <person name="Suleimanova A.D."/>
            <person name="Mardanova A.M."/>
            <person name="Maria S.N."/>
            <person name="Sergey M.Y."/>
            <person name="Sharipova M.R."/>
        </authorList>
    </citation>
    <scope>NUCLEOTIDE SEQUENCE [LARGE SCALE GENOMIC DNA]</scope>
    <source>
        <strain evidence="14 16">M2.11</strain>
    </source>
</reference>
<dbReference type="Proteomes" id="UP000476934">
    <property type="component" value="Unassembled WGS sequence"/>
</dbReference>
<dbReference type="PIRSF" id="PIRSF006603">
    <property type="entry name" value="DinF"/>
    <property type="match status" value="1"/>
</dbReference>
<evidence type="ECO:0000256" key="5">
    <source>
        <dbReference type="ARBA" id="ARBA00022448"/>
    </source>
</evidence>
<evidence type="ECO:0000313" key="14">
    <source>
        <dbReference type="EMBL" id="KHD86042.1"/>
    </source>
</evidence>
<feature type="transmembrane region" description="Helical" evidence="13">
    <location>
        <begin position="88"/>
        <end position="113"/>
    </location>
</feature>
<evidence type="ECO:0000256" key="11">
    <source>
        <dbReference type="ARBA" id="ARBA00023136"/>
    </source>
</evidence>
<evidence type="ECO:0000256" key="3">
    <source>
        <dbReference type="ARBA" id="ARBA00010199"/>
    </source>
</evidence>
<evidence type="ECO:0000256" key="6">
    <source>
        <dbReference type="ARBA" id="ARBA00022449"/>
    </source>
</evidence>
<proteinExistence type="inferred from homology"/>
<evidence type="ECO:0000256" key="12">
    <source>
        <dbReference type="ARBA" id="ARBA00031636"/>
    </source>
</evidence>
<name>A0A0A6Y168_9BACI</name>
<comment type="function">
    <text evidence="1">Multidrug efflux pump.</text>
</comment>
<evidence type="ECO:0000256" key="7">
    <source>
        <dbReference type="ARBA" id="ARBA00022475"/>
    </source>
</evidence>
<dbReference type="InterPro" id="IPR002528">
    <property type="entry name" value="MATE_fam"/>
</dbReference>
<keyword evidence="7" id="KW-1003">Cell membrane</keyword>
<organism evidence="14 16">
    <name type="scientific">Heyndrickxia ginsengihumi</name>
    <dbReference type="NCBI Taxonomy" id="363870"/>
    <lineage>
        <taxon>Bacteria</taxon>
        <taxon>Bacillati</taxon>
        <taxon>Bacillota</taxon>
        <taxon>Bacilli</taxon>
        <taxon>Bacillales</taxon>
        <taxon>Bacillaceae</taxon>
        <taxon>Heyndrickxia</taxon>
    </lineage>
</organism>
<keyword evidence="17" id="KW-1185">Reference proteome</keyword>
<dbReference type="GO" id="GO:0006811">
    <property type="term" value="P:monoatomic ion transport"/>
    <property type="evidence" value="ECO:0007669"/>
    <property type="project" value="UniProtKB-KW"/>
</dbReference>
<dbReference type="InterPro" id="IPR050222">
    <property type="entry name" value="MATE_MdtK"/>
</dbReference>
<keyword evidence="8 13" id="KW-0812">Transmembrane</keyword>
<evidence type="ECO:0000256" key="9">
    <source>
        <dbReference type="ARBA" id="ARBA00022989"/>
    </source>
</evidence>
<keyword evidence="11 13" id="KW-0472">Membrane</keyword>
<dbReference type="PANTHER" id="PTHR43298:SF2">
    <property type="entry name" value="FMN_FAD EXPORTER YEEO-RELATED"/>
    <property type="match status" value="1"/>
</dbReference>
<reference evidence="15 17" key="3">
    <citation type="submission" date="2020-03" db="EMBL/GenBank/DDBJ databases">
        <title>Bacillus aquiflavi sp. nov., isolated from yellow water of strong flavor Chinese baijiu in Yibin region of China.</title>
        <authorList>
            <person name="Xie J."/>
        </authorList>
    </citation>
    <scope>NUCLEOTIDE SEQUENCE [LARGE SCALE GENOMIC DNA]</scope>
    <source>
        <strain evidence="15 17">Gsoil 114</strain>
    </source>
</reference>
<feature type="transmembrane region" description="Helical" evidence="13">
    <location>
        <begin position="316"/>
        <end position="339"/>
    </location>
</feature>
<feature type="transmembrane region" description="Helical" evidence="13">
    <location>
        <begin position="286"/>
        <end position="304"/>
    </location>
</feature>